<evidence type="ECO:0000259" key="7">
    <source>
        <dbReference type="Pfam" id="PF14322"/>
    </source>
</evidence>
<dbReference type="PROSITE" id="PS51257">
    <property type="entry name" value="PROKAR_LIPOPROTEIN"/>
    <property type="match status" value="1"/>
</dbReference>
<evidence type="ECO:0000256" key="1">
    <source>
        <dbReference type="ARBA" id="ARBA00004442"/>
    </source>
</evidence>
<keyword evidence="5" id="KW-0998">Cell outer membrane</keyword>
<feature type="domain" description="SusD-like N-terminal" evidence="7">
    <location>
        <begin position="21"/>
        <end position="216"/>
    </location>
</feature>
<evidence type="ECO:0000256" key="5">
    <source>
        <dbReference type="ARBA" id="ARBA00023237"/>
    </source>
</evidence>
<accession>A0A414XRX0</accession>
<dbReference type="Gene3D" id="1.25.40.390">
    <property type="match status" value="1"/>
</dbReference>
<reference evidence="10 11" key="1">
    <citation type="submission" date="2018-08" db="EMBL/GenBank/DDBJ databases">
        <title>A genome reference for cultivated species of the human gut microbiota.</title>
        <authorList>
            <person name="Zou Y."/>
            <person name="Xue W."/>
            <person name="Luo G."/>
        </authorList>
    </citation>
    <scope>NUCLEOTIDE SEQUENCE [LARGE SCALE GENOMIC DNA]</scope>
    <source>
        <strain evidence="9 10">AM16-50</strain>
        <strain evidence="8 11">AM50-15</strain>
    </source>
</reference>
<dbReference type="InterPro" id="IPR011990">
    <property type="entry name" value="TPR-like_helical_dom_sf"/>
</dbReference>
<name>A0A414XRX0_9BACT</name>
<dbReference type="Pfam" id="PF14322">
    <property type="entry name" value="SusD-like_3"/>
    <property type="match status" value="1"/>
</dbReference>
<evidence type="ECO:0000256" key="2">
    <source>
        <dbReference type="ARBA" id="ARBA00006275"/>
    </source>
</evidence>
<comment type="similarity">
    <text evidence="2">Belongs to the SusD family.</text>
</comment>
<evidence type="ECO:0000256" key="4">
    <source>
        <dbReference type="ARBA" id="ARBA00023136"/>
    </source>
</evidence>
<dbReference type="Proteomes" id="UP000283732">
    <property type="component" value="Unassembled WGS sequence"/>
</dbReference>
<dbReference type="EMBL" id="QRKC01000005">
    <property type="protein sequence ID" value="RHH76613.1"/>
    <property type="molecule type" value="Genomic_DNA"/>
</dbReference>
<dbReference type="AlphaFoldDB" id="A0A414XRX0"/>
<dbReference type="InterPro" id="IPR019734">
    <property type="entry name" value="TPR_rpt"/>
</dbReference>
<dbReference type="InterPro" id="IPR012944">
    <property type="entry name" value="SusD_RagB_dom"/>
</dbReference>
<gene>
    <name evidence="9" type="ORF">DW191_11580</name>
    <name evidence="8" type="ORF">DW986_17540</name>
</gene>
<evidence type="ECO:0000313" key="10">
    <source>
        <dbReference type="Proteomes" id="UP000283732"/>
    </source>
</evidence>
<evidence type="ECO:0000313" key="8">
    <source>
        <dbReference type="EMBL" id="RGZ43904.1"/>
    </source>
</evidence>
<dbReference type="RefSeq" id="WP_122203618.1">
    <property type="nucleotide sequence ID" value="NZ_QRKC01000005.1"/>
</dbReference>
<keyword evidence="3" id="KW-0732">Signal</keyword>
<protein>
    <submittedName>
        <fullName evidence="9">RagB/SusD family nutrient uptake outer membrane protein</fullName>
    </submittedName>
</protein>
<dbReference type="SMART" id="SM00028">
    <property type="entry name" value="TPR"/>
    <property type="match status" value="3"/>
</dbReference>
<dbReference type="Pfam" id="PF07980">
    <property type="entry name" value="SusD_RagB"/>
    <property type="match status" value="1"/>
</dbReference>
<dbReference type="SUPFAM" id="SSF48452">
    <property type="entry name" value="TPR-like"/>
    <property type="match status" value="1"/>
</dbReference>
<feature type="domain" description="RagB/SusD" evidence="6">
    <location>
        <begin position="255"/>
        <end position="572"/>
    </location>
</feature>
<organism evidence="9 10">
    <name type="scientific">Parabacteroides merdae</name>
    <dbReference type="NCBI Taxonomy" id="46503"/>
    <lineage>
        <taxon>Bacteria</taxon>
        <taxon>Pseudomonadati</taxon>
        <taxon>Bacteroidota</taxon>
        <taxon>Bacteroidia</taxon>
        <taxon>Bacteroidales</taxon>
        <taxon>Tannerellaceae</taxon>
        <taxon>Parabacteroides</taxon>
    </lineage>
</organism>
<evidence type="ECO:0000259" key="6">
    <source>
        <dbReference type="Pfam" id="PF07980"/>
    </source>
</evidence>
<sequence length="572" mass="65347">MKKHILSLMAAVSLLTGCYDLDRTPYDQVSSEAMWQTADQCKQGLMGVYASLKEDDLFGKMFLIDVNSDVAAGYDQYEVLQLGTATSKTGFMNSKWQDGYNSIQRANLVIRNVAEAPIEEGTKNQILGEAHFLRALVYFHLMDYFGGLPLYDESVDLEKDFNNLMNPRSSVEDTRAFIVKDLEKALECGLPEAWDSENYGRVTLTAVQALLGKVYLYAKEYDKAVEWLEKSTNGHELYSDYAGLFNLDGGHTSSEMIFSIVNLGGTGNNYGMPLCFYAGTRASYGSCWNNTVPSSTLIEMYEYKDGRPFDWDELFPGFTTSNDVKESVFRCTANSSATEIISMPEENRAKILQMYEDRDPRMKATVILPYTTYQGWYSNKKTEMLFVVAKNEKGTITLSSANGFVYNNRGGWETYFWRKYVPEGDWDGAITDRSHTPVNFPIIRLADVYLMLAEAYNEQGNSTKAVEYINKVRERAGIALLNSGPDYLKAVTKDEIFQRIFRERAVEFANEGLRDSDLRRWKLSHTMLNREEYGFTGKRMFTRVFRENRDYLWPIPQDEIDMNSAIKQNPGW</sequence>
<dbReference type="CDD" id="cd08977">
    <property type="entry name" value="SusD"/>
    <property type="match status" value="1"/>
</dbReference>
<dbReference type="Proteomes" id="UP000285173">
    <property type="component" value="Unassembled WGS sequence"/>
</dbReference>
<dbReference type="EMBL" id="QSEF01000032">
    <property type="protein sequence ID" value="RGZ43904.1"/>
    <property type="molecule type" value="Genomic_DNA"/>
</dbReference>
<comment type="caution">
    <text evidence="9">The sequence shown here is derived from an EMBL/GenBank/DDBJ whole genome shotgun (WGS) entry which is preliminary data.</text>
</comment>
<dbReference type="GO" id="GO:0009279">
    <property type="term" value="C:cell outer membrane"/>
    <property type="evidence" value="ECO:0007669"/>
    <property type="project" value="UniProtKB-SubCell"/>
</dbReference>
<keyword evidence="4" id="KW-0472">Membrane</keyword>
<comment type="subcellular location">
    <subcellularLocation>
        <location evidence="1">Cell outer membrane</location>
    </subcellularLocation>
</comment>
<dbReference type="InterPro" id="IPR033985">
    <property type="entry name" value="SusD-like_N"/>
</dbReference>
<evidence type="ECO:0000313" key="11">
    <source>
        <dbReference type="Proteomes" id="UP000285173"/>
    </source>
</evidence>
<evidence type="ECO:0000313" key="9">
    <source>
        <dbReference type="EMBL" id="RHH76613.1"/>
    </source>
</evidence>
<evidence type="ECO:0000256" key="3">
    <source>
        <dbReference type="ARBA" id="ARBA00022729"/>
    </source>
</evidence>
<proteinExistence type="inferred from homology"/>